<gene>
    <name evidence="6" type="ORF">NT6N_39660</name>
</gene>
<dbReference type="PROSITE" id="PS50931">
    <property type="entry name" value="HTH_LYSR"/>
    <property type="match status" value="1"/>
</dbReference>
<dbReference type="SUPFAM" id="SSF53850">
    <property type="entry name" value="Periplasmic binding protein-like II"/>
    <property type="match status" value="1"/>
</dbReference>
<keyword evidence="3" id="KW-0238">DNA-binding</keyword>
<dbReference type="InterPro" id="IPR005119">
    <property type="entry name" value="LysR_subst-bd"/>
</dbReference>
<dbReference type="GO" id="GO:0003677">
    <property type="term" value="F:DNA binding"/>
    <property type="evidence" value="ECO:0007669"/>
    <property type="project" value="UniProtKB-KW"/>
</dbReference>
<keyword evidence="2" id="KW-0805">Transcription regulation</keyword>
<dbReference type="CDD" id="cd05466">
    <property type="entry name" value="PBP2_LTTR_substrate"/>
    <property type="match status" value="1"/>
</dbReference>
<name>A0AAT9FSQ0_9BACT</name>
<evidence type="ECO:0000313" key="6">
    <source>
        <dbReference type="EMBL" id="BDS08926.1"/>
    </source>
</evidence>
<dbReference type="GO" id="GO:0032993">
    <property type="term" value="C:protein-DNA complex"/>
    <property type="evidence" value="ECO:0007669"/>
    <property type="project" value="TreeGrafter"/>
</dbReference>
<dbReference type="PANTHER" id="PTHR30346:SF0">
    <property type="entry name" value="HCA OPERON TRANSCRIPTIONAL ACTIVATOR HCAR"/>
    <property type="match status" value="1"/>
</dbReference>
<dbReference type="InterPro" id="IPR000847">
    <property type="entry name" value="LysR_HTH_N"/>
</dbReference>
<dbReference type="GO" id="GO:0003700">
    <property type="term" value="F:DNA-binding transcription factor activity"/>
    <property type="evidence" value="ECO:0007669"/>
    <property type="project" value="InterPro"/>
</dbReference>
<accession>A0AAT9FSQ0</accession>
<evidence type="ECO:0000256" key="4">
    <source>
        <dbReference type="ARBA" id="ARBA00023163"/>
    </source>
</evidence>
<dbReference type="SUPFAM" id="SSF46785">
    <property type="entry name" value="Winged helix' DNA-binding domain"/>
    <property type="match status" value="1"/>
</dbReference>
<proteinExistence type="inferred from homology"/>
<feature type="domain" description="HTH lysR-type" evidence="5">
    <location>
        <begin position="1"/>
        <end position="58"/>
    </location>
</feature>
<keyword evidence="4" id="KW-0804">Transcription</keyword>
<dbReference type="KEGG" id="osu:NT6N_39660"/>
<dbReference type="Pfam" id="PF03466">
    <property type="entry name" value="LysR_substrate"/>
    <property type="match status" value="1"/>
</dbReference>
<evidence type="ECO:0000256" key="3">
    <source>
        <dbReference type="ARBA" id="ARBA00023125"/>
    </source>
</evidence>
<evidence type="ECO:0000256" key="1">
    <source>
        <dbReference type="ARBA" id="ARBA00009437"/>
    </source>
</evidence>
<dbReference type="PANTHER" id="PTHR30346">
    <property type="entry name" value="TRANSCRIPTIONAL DUAL REGULATOR HCAR-RELATED"/>
    <property type="match status" value="1"/>
</dbReference>
<reference evidence="6" key="1">
    <citation type="submission" date="2024-07" db="EMBL/GenBank/DDBJ databases">
        <title>Complete genome sequence of Verrucomicrobiaceae bacterium NT6N.</title>
        <authorList>
            <person name="Huang C."/>
            <person name="Takami H."/>
            <person name="Hamasaki K."/>
        </authorList>
    </citation>
    <scope>NUCLEOTIDE SEQUENCE</scope>
    <source>
        <strain evidence="6">NT6N</strain>
    </source>
</reference>
<sequence length="289" mass="32725">MNLEHLRNFIEVAKEMNISTAARKRRLTQPALSRQMAVFENDTGWSLFERGPKSIKLTRDGEVVFRLGQEMLGQVDRIEMQMRREIEGEEIRIAYAPSLAAEILQKAISRYSQLYPQVRVTLADCSSEEMVRGLRHDEYDLILGVVSAEEEFEWTTLRQDQFVLAVPLDHRLAKKRKITPSDLDQQKLLLLSRTDYPGYWTEVSAYFQQQGINAKVAGEFDGLSSLKLGLEAGLGMALVASRSQLGNKIKLKKIDPAPAPICIAAGRRKQRGPEPWVDAFLAELHSAVR</sequence>
<dbReference type="EMBL" id="AP026866">
    <property type="protein sequence ID" value="BDS08926.1"/>
    <property type="molecule type" value="Genomic_DNA"/>
</dbReference>
<evidence type="ECO:0000256" key="2">
    <source>
        <dbReference type="ARBA" id="ARBA00023015"/>
    </source>
</evidence>
<dbReference type="InterPro" id="IPR036390">
    <property type="entry name" value="WH_DNA-bd_sf"/>
</dbReference>
<dbReference type="Pfam" id="PF00126">
    <property type="entry name" value="HTH_1"/>
    <property type="match status" value="1"/>
</dbReference>
<dbReference type="Gene3D" id="1.10.10.10">
    <property type="entry name" value="Winged helix-like DNA-binding domain superfamily/Winged helix DNA-binding domain"/>
    <property type="match status" value="1"/>
</dbReference>
<dbReference type="InterPro" id="IPR036388">
    <property type="entry name" value="WH-like_DNA-bd_sf"/>
</dbReference>
<dbReference type="Gene3D" id="3.40.190.290">
    <property type="match status" value="1"/>
</dbReference>
<organism evidence="6">
    <name type="scientific">Oceaniferula spumae</name>
    <dbReference type="NCBI Taxonomy" id="2979115"/>
    <lineage>
        <taxon>Bacteria</taxon>
        <taxon>Pseudomonadati</taxon>
        <taxon>Verrucomicrobiota</taxon>
        <taxon>Verrucomicrobiia</taxon>
        <taxon>Verrucomicrobiales</taxon>
        <taxon>Verrucomicrobiaceae</taxon>
        <taxon>Oceaniferula</taxon>
    </lineage>
</organism>
<evidence type="ECO:0000259" key="5">
    <source>
        <dbReference type="PROSITE" id="PS50931"/>
    </source>
</evidence>
<dbReference type="AlphaFoldDB" id="A0AAT9FSQ0"/>
<comment type="similarity">
    <text evidence="1">Belongs to the LysR transcriptional regulatory family.</text>
</comment>
<protein>
    <submittedName>
        <fullName evidence="6">LysR family transcriptional regulator</fullName>
    </submittedName>
</protein>